<keyword evidence="3" id="KW-1185">Reference proteome</keyword>
<sequence length="73" mass="8044">MAPGDRFSPIDAHYLWLASETGDYSPPFSECPFAGVHRGKYTQTCSAQTEAKFPTRSRVLQTPPAQENPGVML</sequence>
<dbReference type="Proteomes" id="UP001154282">
    <property type="component" value="Unassembled WGS sequence"/>
</dbReference>
<comment type="caution">
    <text evidence="2">The sequence shown here is derived from an EMBL/GenBank/DDBJ whole genome shotgun (WGS) entry which is preliminary data.</text>
</comment>
<evidence type="ECO:0000256" key="1">
    <source>
        <dbReference type="SAM" id="MobiDB-lite"/>
    </source>
</evidence>
<reference evidence="2" key="1">
    <citation type="submission" date="2022-08" db="EMBL/GenBank/DDBJ databases">
        <authorList>
            <person name="Gutierrez-Valencia J."/>
        </authorList>
    </citation>
    <scope>NUCLEOTIDE SEQUENCE</scope>
</reference>
<evidence type="ECO:0000313" key="2">
    <source>
        <dbReference type="EMBL" id="CAI0401695.1"/>
    </source>
</evidence>
<name>A0AAV0IY88_9ROSI</name>
<proteinExistence type="predicted"/>
<protein>
    <submittedName>
        <fullName evidence="2">Uncharacterized protein</fullName>
    </submittedName>
</protein>
<accession>A0AAV0IY88</accession>
<dbReference type="EMBL" id="CAMGYJ010000004">
    <property type="protein sequence ID" value="CAI0401695.1"/>
    <property type="molecule type" value="Genomic_DNA"/>
</dbReference>
<evidence type="ECO:0000313" key="3">
    <source>
        <dbReference type="Proteomes" id="UP001154282"/>
    </source>
</evidence>
<dbReference type="AlphaFoldDB" id="A0AAV0IY88"/>
<organism evidence="2 3">
    <name type="scientific">Linum tenue</name>
    <dbReference type="NCBI Taxonomy" id="586396"/>
    <lineage>
        <taxon>Eukaryota</taxon>
        <taxon>Viridiplantae</taxon>
        <taxon>Streptophyta</taxon>
        <taxon>Embryophyta</taxon>
        <taxon>Tracheophyta</taxon>
        <taxon>Spermatophyta</taxon>
        <taxon>Magnoliopsida</taxon>
        <taxon>eudicotyledons</taxon>
        <taxon>Gunneridae</taxon>
        <taxon>Pentapetalae</taxon>
        <taxon>rosids</taxon>
        <taxon>fabids</taxon>
        <taxon>Malpighiales</taxon>
        <taxon>Linaceae</taxon>
        <taxon>Linum</taxon>
    </lineage>
</organism>
<feature type="region of interest" description="Disordered" evidence="1">
    <location>
        <begin position="52"/>
        <end position="73"/>
    </location>
</feature>
<gene>
    <name evidence="2" type="ORF">LITE_LOCUS11312</name>
</gene>